<dbReference type="PANTHER" id="PTHR10443:SF38">
    <property type="entry name" value="DIPEPTIDASE 1"/>
    <property type="match status" value="1"/>
</dbReference>
<comment type="subunit">
    <text evidence="1">Homodimer; disulfide-linked.</text>
</comment>
<keyword evidence="1" id="KW-0482">Metalloprotease</keyword>
<dbReference type="EC" id="3.4.13.19" evidence="1"/>
<dbReference type="PROSITE" id="PS51365">
    <property type="entry name" value="RENAL_DIPEPTIDASE_2"/>
    <property type="match status" value="1"/>
</dbReference>
<evidence type="ECO:0000256" key="1">
    <source>
        <dbReference type="RuleBase" id="RU341113"/>
    </source>
</evidence>
<dbReference type="GO" id="GO:0046872">
    <property type="term" value="F:metal ion binding"/>
    <property type="evidence" value="ECO:0007669"/>
    <property type="project" value="UniProtKB-UniRule"/>
</dbReference>
<keyword evidence="1" id="KW-0479">Metal-binding</keyword>
<comment type="catalytic activity">
    <reaction evidence="1">
        <text>an L-aminoacyl-L-amino acid + H2O = 2 an L-alpha-amino acid</text>
        <dbReference type="Rhea" id="RHEA:48940"/>
        <dbReference type="ChEBI" id="CHEBI:15377"/>
        <dbReference type="ChEBI" id="CHEBI:59869"/>
        <dbReference type="ChEBI" id="CHEBI:77460"/>
        <dbReference type="EC" id="3.4.13.19"/>
    </reaction>
</comment>
<accession>A0A8C8VKD6</accession>
<dbReference type="SUPFAM" id="SSF51556">
    <property type="entry name" value="Metallo-dependent hydrolases"/>
    <property type="match status" value="1"/>
</dbReference>
<evidence type="ECO:0000256" key="2">
    <source>
        <dbReference type="SAM" id="MobiDB-lite"/>
    </source>
</evidence>
<keyword evidence="1" id="KW-1015">Disulfide bond</keyword>
<reference evidence="3" key="2">
    <citation type="submission" date="2025-09" db="UniProtKB">
        <authorList>
            <consortium name="Ensembl"/>
        </authorList>
    </citation>
    <scope>IDENTIFICATION</scope>
</reference>
<dbReference type="GO" id="GO:0070573">
    <property type="term" value="F:metallodipeptidase activity"/>
    <property type="evidence" value="ECO:0007669"/>
    <property type="project" value="InterPro"/>
</dbReference>
<comment type="cofactor">
    <cofactor evidence="1">
        <name>Zn(2+)</name>
        <dbReference type="ChEBI" id="CHEBI:29105"/>
    </cofactor>
</comment>
<dbReference type="InterPro" id="IPR032466">
    <property type="entry name" value="Metal_Hydrolase"/>
</dbReference>
<comment type="similarity">
    <text evidence="1">Belongs to the metallo-dependent hydrolases superfamily. Peptidase M19 family.</text>
</comment>
<dbReference type="CDD" id="cd01301">
    <property type="entry name" value="rDP_like"/>
    <property type="match status" value="1"/>
</dbReference>
<keyword evidence="1" id="KW-0472">Membrane</keyword>
<keyword evidence="1" id="KW-0378">Hydrolase</keyword>
<dbReference type="GO" id="GO:0006508">
    <property type="term" value="P:proteolysis"/>
    <property type="evidence" value="ECO:0007669"/>
    <property type="project" value="UniProtKB-KW"/>
</dbReference>
<keyword evidence="1" id="KW-0336">GPI-anchor</keyword>
<keyword evidence="1" id="KW-0449">Lipoprotein</keyword>
<dbReference type="Gene3D" id="3.20.20.140">
    <property type="entry name" value="Metal-dependent hydrolases"/>
    <property type="match status" value="2"/>
</dbReference>
<feature type="compositionally biased region" description="Low complexity" evidence="2">
    <location>
        <begin position="349"/>
        <end position="386"/>
    </location>
</feature>
<dbReference type="Proteomes" id="UP000694393">
    <property type="component" value="Unplaced"/>
</dbReference>
<dbReference type="Pfam" id="PF01244">
    <property type="entry name" value="Peptidase_M19"/>
    <property type="match status" value="2"/>
</dbReference>
<keyword evidence="1" id="KW-0862">Zinc</keyword>
<keyword evidence="1" id="KW-0325">Glycoprotein</keyword>
<keyword evidence="4" id="KW-1185">Reference proteome</keyword>
<dbReference type="InterPro" id="IPR008257">
    <property type="entry name" value="Pept_M19"/>
</dbReference>
<evidence type="ECO:0000313" key="4">
    <source>
        <dbReference type="Proteomes" id="UP000694393"/>
    </source>
</evidence>
<dbReference type="Ensembl" id="ENSPCET00000014591.1">
    <property type="protein sequence ID" value="ENSPCEP00000014071.1"/>
    <property type="gene ID" value="ENSPCEG00000011015.1"/>
</dbReference>
<organism evidence="3 4">
    <name type="scientific">Pelusios castaneus</name>
    <name type="common">West African mud turtle</name>
    <dbReference type="NCBI Taxonomy" id="367368"/>
    <lineage>
        <taxon>Eukaryota</taxon>
        <taxon>Metazoa</taxon>
        <taxon>Chordata</taxon>
        <taxon>Craniata</taxon>
        <taxon>Vertebrata</taxon>
        <taxon>Euteleostomi</taxon>
        <taxon>Archelosauria</taxon>
        <taxon>Testudinata</taxon>
        <taxon>Testudines</taxon>
        <taxon>Pleurodira</taxon>
        <taxon>Pelomedusidae</taxon>
        <taxon>Pelusios</taxon>
    </lineage>
</organism>
<evidence type="ECO:0000313" key="3">
    <source>
        <dbReference type="Ensembl" id="ENSPCEP00000014071.1"/>
    </source>
</evidence>
<reference evidence="3" key="1">
    <citation type="submission" date="2025-08" db="UniProtKB">
        <authorList>
            <consortium name="Ensembl"/>
        </authorList>
    </citation>
    <scope>IDENTIFICATION</scope>
</reference>
<sequence length="424" mass="46301">SSRTNCWAVPDASVPCPIGAAHLFSRRPDSLTPPFFSRHNDLPWQLLKRFNNRLSVAPANLTLLNDTHTNIPKLQSGHVGGQFWAAYVPCDTQNKDAVKRTLEQIDVIHRMCDTYPETFTCVTNSAGIEEAFKAKKIASLIGVEGGHSIDSSLGVLRMFYRLGRVVQEMNRLGMIVDLAHVSVKTMTDALEISKAPVIFSHSSAYELCRSRRNVPDDILRRVNQTGSLVMVNFYNAYVSCNKQAANLSQVADHLDHVKKVAGYEAVGFGGDYDGVTTVPQGLEDVSKYPDLIAELLRRNWTAEEVKAALATNLLRVFRKVEKVSDLIQEPADDEPIEFQQLDGQCRTSYGYPASTSSSAPSVLPSLSARPQLVPAPSSTSEPATAAGVGRVVAHRTPTAETGVTNGLMAMLSLPGMGHDERLLP</sequence>
<proteinExistence type="inferred from homology"/>
<dbReference type="AlphaFoldDB" id="A0A8C8VKD6"/>
<dbReference type="PANTHER" id="PTHR10443">
    <property type="entry name" value="MICROSOMAL DIPEPTIDASE"/>
    <property type="match status" value="1"/>
</dbReference>
<name>A0A8C8VKD6_9SAUR</name>
<keyword evidence="1" id="KW-0645">Protease</keyword>
<feature type="region of interest" description="Disordered" evidence="2">
    <location>
        <begin position="349"/>
        <end position="388"/>
    </location>
</feature>
<keyword evidence="1" id="KW-0224">Dipeptidase</keyword>
<dbReference type="GO" id="GO:0098552">
    <property type="term" value="C:side of membrane"/>
    <property type="evidence" value="ECO:0007669"/>
    <property type="project" value="UniProtKB-KW"/>
</dbReference>
<protein>
    <recommendedName>
        <fullName evidence="1">Dipeptidase</fullName>
        <ecNumber evidence="1">3.4.13.19</ecNumber>
    </recommendedName>
</protein>
<dbReference type="GO" id="GO:0005886">
    <property type="term" value="C:plasma membrane"/>
    <property type="evidence" value="ECO:0007669"/>
    <property type="project" value="TreeGrafter"/>
</dbReference>
<comment type="subcellular location">
    <subcellularLocation>
        <location evidence="1">Membrane</location>
        <topology evidence="1">Lipid-anchor</topology>
        <topology evidence="1">GPI-anchor</topology>
    </subcellularLocation>
</comment>